<reference evidence="3" key="1">
    <citation type="submission" date="2013-10" db="EMBL/GenBank/DDBJ databases">
        <title>Genomic analysis of the causative agents of coccidiosis in chickens.</title>
        <authorList>
            <person name="Reid A.J."/>
            <person name="Blake D."/>
            <person name="Billington K."/>
            <person name="Browne H."/>
            <person name="Dunn M."/>
            <person name="Hung S."/>
            <person name="Kawahara F."/>
            <person name="Miranda-Saavedra D."/>
            <person name="Mourier T."/>
            <person name="Nagra H."/>
            <person name="Otto T.D."/>
            <person name="Rawlings N."/>
            <person name="Sanchez A."/>
            <person name="Sanders M."/>
            <person name="Subramaniam C."/>
            <person name="Tay Y."/>
            <person name="Dear P."/>
            <person name="Doerig C."/>
            <person name="Gruber A."/>
            <person name="Parkinson J."/>
            <person name="Shirley M."/>
            <person name="Wan K.L."/>
            <person name="Berriman M."/>
            <person name="Tomley F."/>
            <person name="Pain A."/>
        </authorList>
    </citation>
    <scope>NUCLEOTIDE SEQUENCE [LARGE SCALE GENOMIC DNA]</scope>
    <source>
        <strain evidence="3">Weybridge</strain>
    </source>
</reference>
<dbReference type="GeneID" id="25335139"/>
<organism evidence="3 4">
    <name type="scientific">Eimeria maxima</name>
    <name type="common">Coccidian parasite</name>
    <dbReference type="NCBI Taxonomy" id="5804"/>
    <lineage>
        <taxon>Eukaryota</taxon>
        <taxon>Sar</taxon>
        <taxon>Alveolata</taxon>
        <taxon>Apicomplexa</taxon>
        <taxon>Conoidasida</taxon>
        <taxon>Coccidia</taxon>
        <taxon>Eucoccidiorida</taxon>
        <taxon>Eimeriorina</taxon>
        <taxon>Eimeriidae</taxon>
        <taxon>Eimeria</taxon>
    </lineage>
</organism>
<gene>
    <name evidence="3" type="ORF">EMWEY_00011530</name>
</gene>
<dbReference type="EMBL" id="HG722174">
    <property type="protein sequence ID" value="CDJ61668.1"/>
    <property type="molecule type" value="Genomic_DNA"/>
</dbReference>
<feature type="transmembrane region" description="Helical" evidence="2">
    <location>
        <begin position="57"/>
        <end position="75"/>
    </location>
</feature>
<keyword evidence="2" id="KW-0472">Membrane</keyword>
<feature type="transmembrane region" description="Helical" evidence="2">
    <location>
        <begin position="345"/>
        <end position="368"/>
    </location>
</feature>
<proteinExistence type="predicted"/>
<dbReference type="OMA" id="INLGHEC"/>
<keyword evidence="2" id="KW-1133">Transmembrane helix</keyword>
<sequence>MESLLADRLSVARSSDVGEDGKLLDSNTLQGRHTAAIDGRIALPLKPLRSTRFPPSLINLLAATITSLAVAYLLLRCFERNTLSHGTTLRLLSFSRYRSEDECVWIDEPDSDDEAEEEVESALPADLELLPAFPGTSAVLYPPEPGSAGGVWLGVPLRAGGAEGGYTGRVQGMTEDLEQLEADGWPRLADKSSVNPDGIGFQHSDTIQAEAAKYDPWKDRNIPADVAEQLKRLLCKLRSFSSICRDLLNRMNSRPMMRFTAALMKVLTMQLGVISLVPSSIEHLRMEAGEALIKLGTEAVQLAGNDPLVSRHREAVQDLMLMTKTVMYPREVGEGLAPKKFKSKILGMLGFSSVVSWYTMGIVLGMLFRLNESGGYLTDAFVEQQAKLLSILQAHQLARVVPDCGVRWYIEKSQVKISKAIFFTRDQSYQSNSLPIPTTADFSSSLERDIKAAGDLSYKPTFGLKYIDAGRGIGVSDGASPKVEILSPGNRAIGKVHVPSSTATGVGQEGLRGTIATFPGSSGDASSQATLVFQGSAGMETLLGSWHSPRTQPQFHSGPAYGQQQQGTIQHLPHLHASPHKPGGPQPHGPQPESQAHHNAHHILRPPVGSGIPFRHFQDKTARGKPTWDPSPTEDSTGMRASSPTPPRVEVQPPSPAVLRIPPSYPWEPLRSEQGRSNPLQLVSQAALSSPHGFQGGPETPLGYHDDPMGAATRAPHSFLHPVVESSARHMKDGLQHRPATSMVLPGAPGPVQAQPVSVGLAGWGHHPLPQGQRHFRPSSVPDDPYDGIRHGGILTEHPLMAPGLEGNLQAAMTGLILPPQTGAGSSHLSPQSFSAGPPNAGIQPPVSFFLQYTPGPYSMPPFASSSLMASPQRSGTGPQFSLQPPRFPAAVLPSTSEQAGISSGLGIAGIISNAGRGRPPFNPSLMGFAGSSYGPPRTAMPPAFQHGVEEGMEQMEEIQQAVEAMDPFKDD</sequence>
<evidence type="ECO:0000256" key="2">
    <source>
        <dbReference type="SAM" id="Phobius"/>
    </source>
</evidence>
<reference evidence="3" key="2">
    <citation type="submission" date="2013-10" db="EMBL/GenBank/DDBJ databases">
        <authorList>
            <person name="Aslett M."/>
        </authorList>
    </citation>
    <scope>NUCLEOTIDE SEQUENCE [LARGE SCALE GENOMIC DNA]</scope>
    <source>
        <strain evidence="3">Weybridge</strain>
    </source>
</reference>
<keyword evidence="2" id="KW-0812">Transmembrane</keyword>
<protein>
    <submittedName>
        <fullName evidence="3">Uncharacterized protein</fullName>
    </submittedName>
</protein>
<dbReference type="AlphaFoldDB" id="U6MF41"/>
<feature type="compositionally biased region" description="Polar residues" evidence="1">
    <location>
        <begin position="633"/>
        <end position="643"/>
    </location>
</feature>
<evidence type="ECO:0000313" key="4">
    <source>
        <dbReference type="Proteomes" id="UP000030763"/>
    </source>
</evidence>
<keyword evidence="4" id="KW-1185">Reference proteome</keyword>
<evidence type="ECO:0000313" key="3">
    <source>
        <dbReference type="EMBL" id="CDJ61668.1"/>
    </source>
</evidence>
<feature type="region of interest" description="Disordered" evidence="1">
    <location>
        <begin position="543"/>
        <end position="662"/>
    </location>
</feature>
<dbReference type="RefSeq" id="XP_013338318.1">
    <property type="nucleotide sequence ID" value="XM_013482864.1"/>
</dbReference>
<dbReference type="Proteomes" id="UP000030763">
    <property type="component" value="Unassembled WGS sequence"/>
</dbReference>
<accession>U6MF41</accession>
<name>U6MF41_EIMMA</name>
<evidence type="ECO:0000256" key="1">
    <source>
        <dbReference type="SAM" id="MobiDB-lite"/>
    </source>
</evidence>
<dbReference type="OrthoDB" id="348276at2759"/>
<dbReference type="VEuPathDB" id="ToxoDB:EMWEY_00011530"/>